<evidence type="ECO:0000313" key="7">
    <source>
        <dbReference type="EMBL" id="EAK0452392.1"/>
    </source>
</evidence>
<accession>A0A5L8V6D6</accession>
<evidence type="ECO:0000313" key="9">
    <source>
        <dbReference type="Proteomes" id="UP000535509"/>
    </source>
</evidence>
<proteinExistence type="predicted"/>
<evidence type="ECO:0000256" key="3">
    <source>
        <dbReference type="SAM" id="MobiDB-lite"/>
    </source>
</evidence>
<evidence type="ECO:0000313" key="6">
    <source>
        <dbReference type="EMBL" id="EAI8859669.1"/>
    </source>
</evidence>
<keyword evidence="9" id="KW-1185">Reference proteome</keyword>
<dbReference type="EMBL" id="AACCXK010000002">
    <property type="protein sequence ID" value="EAK0452392.1"/>
    <property type="molecule type" value="Genomic_DNA"/>
</dbReference>
<dbReference type="AlphaFoldDB" id="A0A5L8V6D6"/>
<dbReference type="PANTHER" id="PTHR21666:SF289">
    <property type="entry name" value="L-ALA--D-GLU ENDOPEPTIDASE"/>
    <property type="match status" value="1"/>
</dbReference>
<dbReference type="GeneID" id="61065040"/>
<feature type="coiled-coil region" evidence="2">
    <location>
        <begin position="26"/>
        <end position="106"/>
    </location>
</feature>
<evidence type="ECO:0000256" key="1">
    <source>
        <dbReference type="ARBA" id="ARBA00022729"/>
    </source>
</evidence>
<dbReference type="InterPro" id="IPR050570">
    <property type="entry name" value="Cell_wall_metabolism_enzyme"/>
</dbReference>
<evidence type="ECO:0000313" key="5">
    <source>
        <dbReference type="EMBL" id="EAI5407857.1"/>
    </source>
</evidence>
<name>A0A5L8V6D6_CAMFE</name>
<dbReference type="Gene3D" id="2.70.70.10">
    <property type="entry name" value="Glucose Permease (Domain IIA)"/>
    <property type="match status" value="1"/>
</dbReference>
<sequence>MRFISLLLLFYVVLFGASVADKIQDKKETLSSAKKLETQLNKKLEELVSDIIKGEADVKNTAIQIEELAKQVKELESSANDANAELNKLTSQNSDLIKNQKDMEKRLIRIISEDFAYDLIIPNDYEESEESIIANEVLSKLNLVMQDEFKKIAKNYEQTVNLIKSQSDKINSIKFDLREFKQKQAKLKSLQNKQKSNLSNLKQDKDIYSKKLAKLQDQQDELRKTLEKLQILAKKEDEKKETKQTKPNTPANANTGDIKQIGSSYKTSNVKKYVGEKTIAPLDNFSVKQKFGDYVDPIYNIKIFNESIVLRSNEPDAKVKSVLAGTVVFAKDTPILDKVVIVENSDGIHTIYAHLDKIAPTIKVGSKIKKGYVIGRVKQDLTFEVTQKNYHINPLDLISLK</sequence>
<evidence type="ECO:0000313" key="10">
    <source>
        <dbReference type="Proteomes" id="UP000557842"/>
    </source>
</evidence>
<dbReference type="EMBL" id="AABTCC010000024">
    <property type="protein sequence ID" value="EAI8859669.1"/>
    <property type="molecule type" value="Genomic_DNA"/>
</dbReference>
<organism evidence="5 10">
    <name type="scientific">Campylobacter fetus</name>
    <dbReference type="NCBI Taxonomy" id="196"/>
    <lineage>
        <taxon>Bacteria</taxon>
        <taxon>Pseudomonadati</taxon>
        <taxon>Campylobacterota</taxon>
        <taxon>Epsilonproteobacteria</taxon>
        <taxon>Campylobacterales</taxon>
        <taxon>Campylobacteraceae</taxon>
        <taxon>Campylobacter</taxon>
    </lineage>
</organism>
<dbReference type="Proteomes" id="UP000535509">
    <property type="component" value="Unassembled WGS sequence"/>
</dbReference>
<dbReference type="RefSeq" id="WP_024305465.1">
    <property type="nucleotide sequence ID" value="NZ_AABUZP020000005.1"/>
</dbReference>
<dbReference type="InterPro" id="IPR011055">
    <property type="entry name" value="Dup_hybrid_motif"/>
</dbReference>
<feature type="compositionally biased region" description="Polar residues" evidence="3">
    <location>
        <begin position="247"/>
        <end position="260"/>
    </location>
</feature>
<dbReference type="SUPFAM" id="SSF51261">
    <property type="entry name" value="Duplicated hybrid motif"/>
    <property type="match status" value="1"/>
</dbReference>
<dbReference type="CDD" id="cd12797">
    <property type="entry name" value="M23_peptidase"/>
    <property type="match status" value="1"/>
</dbReference>
<gene>
    <name evidence="7" type="ORF">AAH17_01775</name>
    <name evidence="8" type="ORF">AAH24_00380</name>
    <name evidence="5" type="ORF">BVH53_03995</name>
    <name evidence="6" type="ORF">CX802_07510</name>
</gene>
<comment type="caution">
    <text evidence="5">The sequence shown here is derived from an EMBL/GenBank/DDBJ whole genome shotgun (WGS) entry which is preliminary data.</text>
</comment>
<feature type="region of interest" description="Disordered" evidence="3">
    <location>
        <begin position="236"/>
        <end position="260"/>
    </location>
</feature>
<dbReference type="EMBL" id="AACCXM010000001">
    <property type="protein sequence ID" value="EAK0467830.1"/>
    <property type="molecule type" value="Genomic_DNA"/>
</dbReference>
<dbReference type="InterPro" id="IPR016047">
    <property type="entry name" value="M23ase_b-sheet_dom"/>
</dbReference>
<dbReference type="Pfam" id="PF01551">
    <property type="entry name" value="Peptidase_M23"/>
    <property type="match status" value="1"/>
</dbReference>
<dbReference type="EMBL" id="AABQDW010000005">
    <property type="protein sequence ID" value="EAI5407857.1"/>
    <property type="molecule type" value="Genomic_DNA"/>
</dbReference>
<keyword evidence="1" id="KW-0732">Signal</keyword>
<evidence type="ECO:0000313" key="8">
    <source>
        <dbReference type="EMBL" id="EAK0467830.1"/>
    </source>
</evidence>
<keyword evidence="2" id="KW-0175">Coiled coil</keyword>
<protein>
    <submittedName>
        <fullName evidence="5">Peptidase M23</fullName>
    </submittedName>
</protein>
<feature type="domain" description="M23ase beta-sheet core" evidence="4">
    <location>
        <begin position="314"/>
        <end position="394"/>
    </location>
</feature>
<evidence type="ECO:0000259" key="4">
    <source>
        <dbReference type="Pfam" id="PF01551"/>
    </source>
</evidence>
<evidence type="ECO:0000256" key="2">
    <source>
        <dbReference type="SAM" id="Coils"/>
    </source>
</evidence>
<dbReference type="Proteomes" id="UP000557842">
    <property type="component" value="Unassembled WGS sequence"/>
</dbReference>
<dbReference type="GO" id="GO:0004222">
    <property type="term" value="F:metalloendopeptidase activity"/>
    <property type="evidence" value="ECO:0007669"/>
    <property type="project" value="TreeGrafter"/>
</dbReference>
<reference evidence="5 10" key="1">
    <citation type="submission" date="2018-05" db="EMBL/GenBank/DDBJ databases">
        <authorList>
            <consortium name="PulseNet: The National Subtyping Network for Foodborne Disease Surveillance"/>
            <person name="Tarr C.L."/>
            <person name="Trees E."/>
            <person name="Katz L.S."/>
            <person name="Carleton-Romer H.A."/>
            <person name="Stroika S."/>
            <person name="Kucerova Z."/>
            <person name="Roache K.F."/>
            <person name="Sabol A.L."/>
            <person name="Besser J."/>
            <person name="Gerner-Smidt P."/>
        </authorList>
    </citation>
    <scope>NUCLEOTIDE SEQUENCE [LARGE SCALE GENOMIC DNA]</scope>
    <source>
        <strain evidence="7">2014D-0197</strain>
        <strain evidence="5 10">2016D-0221</strain>
        <strain evidence="8">D4313</strain>
        <strain evidence="6 9">PNUSAC001503</strain>
    </source>
</reference>
<dbReference type="PANTHER" id="PTHR21666">
    <property type="entry name" value="PEPTIDASE-RELATED"/>
    <property type="match status" value="1"/>
</dbReference>